<feature type="transmembrane region" description="Helical" evidence="1">
    <location>
        <begin position="12"/>
        <end position="32"/>
    </location>
</feature>
<gene>
    <name evidence="2" type="ORF">KACHI17_04580</name>
</gene>
<feature type="transmembrane region" description="Helical" evidence="1">
    <location>
        <begin position="101"/>
        <end position="120"/>
    </location>
</feature>
<dbReference type="RefSeq" id="WP_353549893.1">
    <property type="nucleotide sequence ID" value="NZ_AP029612.1"/>
</dbReference>
<reference evidence="2" key="1">
    <citation type="submission" date="2024-02" db="EMBL/GenBank/DDBJ databases">
        <title>Sediminibacterium planktonica sp. nov. and Sediminibacterium longus sp. nov., isolated from surface lake and river water.</title>
        <authorList>
            <person name="Watanabe K."/>
            <person name="Takemine S."/>
            <person name="Ishii Y."/>
            <person name="Ogata Y."/>
            <person name="Shindo C."/>
            <person name="Suda W."/>
        </authorList>
    </citation>
    <scope>NUCLEOTIDE SEQUENCE</scope>
    <source>
        <strain evidence="2">KACHI17</strain>
    </source>
</reference>
<protein>
    <submittedName>
        <fullName evidence="2">Uncharacterized protein</fullName>
    </submittedName>
</protein>
<keyword evidence="1" id="KW-0472">Membrane</keyword>
<dbReference type="AlphaFoldDB" id="A0AAT9GG15"/>
<evidence type="ECO:0000256" key="1">
    <source>
        <dbReference type="SAM" id="Phobius"/>
    </source>
</evidence>
<keyword evidence="1" id="KW-0812">Transmembrane</keyword>
<feature type="transmembrane region" description="Helical" evidence="1">
    <location>
        <begin position="44"/>
        <end position="66"/>
    </location>
</feature>
<accession>A0AAT9GG15</accession>
<evidence type="ECO:0000313" key="2">
    <source>
        <dbReference type="EMBL" id="BFG69577.1"/>
    </source>
</evidence>
<keyword evidence="1" id="KW-1133">Transmembrane helix</keyword>
<feature type="transmembrane region" description="Helical" evidence="1">
    <location>
        <begin position="73"/>
        <end position="95"/>
    </location>
</feature>
<organism evidence="2">
    <name type="scientific">Sediminibacterium sp. KACHI17</name>
    <dbReference type="NCBI Taxonomy" id="1751071"/>
    <lineage>
        <taxon>Bacteria</taxon>
        <taxon>Pseudomonadati</taxon>
        <taxon>Bacteroidota</taxon>
        <taxon>Chitinophagia</taxon>
        <taxon>Chitinophagales</taxon>
        <taxon>Chitinophagaceae</taxon>
        <taxon>Sediminibacterium</taxon>
    </lineage>
</organism>
<sequence>MLQRLIHQPKFVFLFDALGALLTSTLIGGLLVAYQSHIGLPLTWLYILASIAAIFTIFSSSCASLIQSNWKPFLIIIITGNALYACLTTTLIIMYSKELTGWGFAYFIGEIFVLLGVIWLELKAVKALSH</sequence>
<dbReference type="EMBL" id="AP029612">
    <property type="protein sequence ID" value="BFG69577.1"/>
    <property type="molecule type" value="Genomic_DNA"/>
</dbReference>
<name>A0AAT9GG15_9BACT</name>
<proteinExistence type="predicted"/>